<proteinExistence type="predicted"/>
<dbReference type="EMBL" id="CP038810">
    <property type="protein sequence ID" value="QBZ97670.1"/>
    <property type="molecule type" value="Genomic_DNA"/>
</dbReference>
<dbReference type="SMART" id="SM00028">
    <property type="entry name" value="TPR"/>
    <property type="match status" value="3"/>
</dbReference>
<dbReference type="Pfam" id="PF06552">
    <property type="entry name" value="TOM20_plant"/>
    <property type="match status" value="1"/>
</dbReference>
<dbReference type="KEGG" id="fsn:GS03_01168"/>
<name>A0A4P7PTT0_9FLAO</name>
<evidence type="ECO:0000313" key="2">
    <source>
        <dbReference type="EMBL" id="QBZ97670.1"/>
    </source>
</evidence>
<accession>A0A4P7PTT0</accession>
<dbReference type="AlphaFoldDB" id="A0A4P7PTT0"/>
<dbReference type="RefSeq" id="WP_136151618.1">
    <property type="nucleotide sequence ID" value="NZ_CP038810.1"/>
</dbReference>
<gene>
    <name evidence="2" type="ORF">GS03_01168</name>
</gene>
<feature type="chain" id="PRO_5020376440" evidence="1">
    <location>
        <begin position="18"/>
        <end position="232"/>
    </location>
</feature>
<dbReference type="InterPro" id="IPR019734">
    <property type="entry name" value="TPR_rpt"/>
</dbReference>
<dbReference type="Proteomes" id="UP000296862">
    <property type="component" value="Chromosome"/>
</dbReference>
<keyword evidence="1" id="KW-0732">Signal</keyword>
<evidence type="ECO:0000256" key="1">
    <source>
        <dbReference type="SAM" id="SignalP"/>
    </source>
</evidence>
<keyword evidence="3" id="KW-1185">Reference proteome</keyword>
<dbReference type="InterPro" id="IPR011990">
    <property type="entry name" value="TPR-like_helical_dom_sf"/>
</dbReference>
<dbReference type="Gene3D" id="1.25.40.10">
    <property type="entry name" value="Tetratricopeptide repeat domain"/>
    <property type="match status" value="1"/>
</dbReference>
<evidence type="ECO:0000313" key="3">
    <source>
        <dbReference type="Proteomes" id="UP000296862"/>
    </source>
</evidence>
<reference evidence="2 3" key="1">
    <citation type="submission" date="2019-04" db="EMBL/GenBank/DDBJ databases">
        <title>Flavobacterium sp. GS03.</title>
        <authorList>
            <person name="Kim H."/>
        </authorList>
    </citation>
    <scope>NUCLEOTIDE SEQUENCE [LARGE SCALE GENOMIC DNA]</scope>
    <source>
        <strain evidence="2 3">GS03</strain>
    </source>
</reference>
<dbReference type="OrthoDB" id="1416278at2"/>
<organism evidence="2 3">
    <name type="scientific">Flavobacterium sangjuense</name>
    <dbReference type="NCBI Taxonomy" id="2518177"/>
    <lineage>
        <taxon>Bacteria</taxon>
        <taxon>Pseudomonadati</taxon>
        <taxon>Bacteroidota</taxon>
        <taxon>Flavobacteriia</taxon>
        <taxon>Flavobacteriales</taxon>
        <taxon>Flavobacteriaceae</taxon>
        <taxon>Flavobacterium</taxon>
    </lineage>
</organism>
<sequence length="232" mass="26997">MKIFVSFLLFLPMLLFSQTNFEKAEKLFSQEKYTAAKPIFESIYKENPNQLKTIEYLGDIASNLKDWDKAAFYYEKLKTLKPNEADYYFKYGGALGMKAQTGGKWVAIRLIGDVRSSLEKALVLNPNHIQARWALIEYYLQLPAFVGGSERKAQRYSNELFKISPVDGYLSKAHIDEYFKRYKNAEKNYIKAIEVGGSKNTYHRLAELYREKLHQPEKALQVLQAYQEKNKS</sequence>
<dbReference type="SUPFAM" id="SSF48452">
    <property type="entry name" value="TPR-like"/>
    <property type="match status" value="1"/>
</dbReference>
<protein>
    <submittedName>
        <fullName evidence="2">Uncharacterized protein</fullName>
    </submittedName>
</protein>
<feature type="signal peptide" evidence="1">
    <location>
        <begin position="1"/>
        <end position="17"/>
    </location>
</feature>